<reference evidence="8" key="2">
    <citation type="submission" date="2023-05" db="EMBL/GenBank/DDBJ databases">
        <authorList>
            <person name="Fouks B."/>
        </authorList>
    </citation>
    <scope>NUCLEOTIDE SEQUENCE</scope>
    <source>
        <strain evidence="8">Stay&amp;Tobe</strain>
        <tissue evidence="8">Testes</tissue>
    </source>
</reference>
<comment type="subcellular location">
    <subcellularLocation>
        <location evidence="1">Membrane</location>
        <topology evidence="1">Multi-pass membrane protein</topology>
    </subcellularLocation>
</comment>
<gene>
    <name evidence="8" type="ORF">L9F63_001017</name>
</gene>
<evidence type="ECO:0000313" key="9">
    <source>
        <dbReference type="Proteomes" id="UP001233999"/>
    </source>
</evidence>
<dbReference type="AlphaFoldDB" id="A0AAD8ERS6"/>
<dbReference type="InterPro" id="IPR001902">
    <property type="entry name" value="SLC26A/SulP_fam"/>
</dbReference>
<dbReference type="PANTHER" id="PTHR11814">
    <property type="entry name" value="SULFATE TRANSPORTER"/>
    <property type="match status" value="1"/>
</dbReference>
<feature type="transmembrane region" description="Helical" evidence="6">
    <location>
        <begin position="167"/>
        <end position="185"/>
    </location>
</feature>
<feature type="non-terminal residue" evidence="8">
    <location>
        <position position="1"/>
    </location>
</feature>
<proteinExistence type="predicted"/>
<feature type="transmembrane region" description="Helical" evidence="6">
    <location>
        <begin position="106"/>
        <end position="129"/>
    </location>
</feature>
<feature type="domain" description="SLC26A/SulP transporter" evidence="7">
    <location>
        <begin position="65"/>
        <end position="456"/>
    </location>
</feature>
<dbReference type="EMBL" id="JASPKZ010000045">
    <property type="protein sequence ID" value="KAJ9600805.1"/>
    <property type="molecule type" value="Genomic_DNA"/>
</dbReference>
<organism evidence="8 9">
    <name type="scientific">Diploptera punctata</name>
    <name type="common">Pacific beetle cockroach</name>
    <dbReference type="NCBI Taxonomy" id="6984"/>
    <lineage>
        <taxon>Eukaryota</taxon>
        <taxon>Metazoa</taxon>
        <taxon>Ecdysozoa</taxon>
        <taxon>Arthropoda</taxon>
        <taxon>Hexapoda</taxon>
        <taxon>Insecta</taxon>
        <taxon>Pterygota</taxon>
        <taxon>Neoptera</taxon>
        <taxon>Polyneoptera</taxon>
        <taxon>Dictyoptera</taxon>
        <taxon>Blattodea</taxon>
        <taxon>Blaberoidea</taxon>
        <taxon>Blaberidae</taxon>
        <taxon>Diplopterinae</taxon>
        <taxon>Diploptera</taxon>
    </lineage>
</organism>
<feature type="transmembrane region" description="Helical" evidence="6">
    <location>
        <begin position="323"/>
        <end position="346"/>
    </location>
</feature>
<accession>A0AAD8ERS6</accession>
<feature type="transmembrane region" description="Helical" evidence="6">
    <location>
        <begin position="260"/>
        <end position="283"/>
    </location>
</feature>
<feature type="transmembrane region" description="Helical" evidence="6">
    <location>
        <begin position="398"/>
        <end position="418"/>
    </location>
</feature>
<feature type="transmembrane region" description="Helical" evidence="6">
    <location>
        <begin position="423"/>
        <end position="444"/>
    </location>
</feature>
<evidence type="ECO:0000256" key="3">
    <source>
        <dbReference type="ARBA" id="ARBA00022989"/>
    </source>
</evidence>
<feature type="transmembrane region" description="Helical" evidence="6">
    <location>
        <begin position="456"/>
        <end position="483"/>
    </location>
</feature>
<keyword evidence="4 6" id="KW-0472">Membrane</keyword>
<feature type="compositionally biased region" description="Polar residues" evidence="5">
    <location>
        <begin position="617"/>
        <end position="634"/>
    </location>
</feature>
<dbReference type="Proteomes" id="UP001233999">
    <property type="component" value="Unassembled WGS sequence"/>
</dbReference>
<feature type="transmembrane region" description="Helical" evidence="6">
    <location>
        <begin position="358"/>
        <end position="378"/>
    </location>
</feature>
<dbReference type="GO" id="GO:0016020">
    <property type="term" value="C:membrane"/>
    <property type="evidence" value="ECO:0007669"/>
    <property type="project" value="UniProtKB-SubCell"/>
</dbReference>
<sequence length="634" mass="69192">TKHRPQPFTTGTNQTLGQEPSFCSKVTDTVSSFAKKEASEMCSTDFVKKRLPITKWLPQYKIRFFFDDMMAGLTVALTLIPQAIAYADVAGLQPQYGLYSAFMSSFVYILLGSCKDITIGPTAIMAIMTQPSVVESGSPDLAVLLCFLAGCIIVLVGMLRLGFLVEFISVPVTAGFISAAAITIASSQVKSLLGIGGQGNEFIESWENIFKNIGNTEVGDLVLGLCTIVVLLIGQKLKDYDGSRLNPSETTRLRRYVGKLCWIISVSRNAIVVVIGMLIAYILENQEIPCLGTVEKGFPPFDLPPFETVKGNETIYFDGMAEILGTSLFSVPFISILDTIAIAKSFSKGKAVDATQELLALGMCNVMSSFVRSMPLTASFSRTAVNSATGVKTPLGGLMTGAVVLLALGLLTSTFAYIPKATLAGVIITAVMFMVEYEMVPLLWRTKKLDLIPLAVTFFACLGVGLDYGMLIGIGVNLLFVLYGSARPKVEVRDLTIESQEIMHLTIGHGLVFPAAEYMRDQIFACCLMAERNALIVVDGSHVQNVDATVAKNLKLLVDDIEIRKQKLVFWNWKHSIELVCRGMSPKMSKYFHYEEDLESLLRELEAEDDENDASKTESMVSTQHTSTSSVPNV</sequence>
<feature type="transmembrane region" description="Helical" evidence="6">
    <location>
        <begin position="141"/>
        <end position="161"/>
    </location>
</feature>
<evidence type="ECO:0000256" key="2">
    <source>
        <dbReference type="ARBA" id="ARBA00022692"/>
    </source>
</evidence>
<evidence type="ECO:0000256" key="5">
    <source>
        <dbReference type="SAM" id="MobiDB-lite"/>
    </source>
</evidence>
<feature type="region of interest" description="Disordered" evidence="5">
    <location>
        <begin position="605"/>
        <end position="634"/>
    </location>
</feature>
<keyword evidence="9" id="KW-1185">Reference proteome</keyword>
<name>A0AAD8ERS6_DIPPU</name>
<keyword evidence="2 6" id="KW-0812">Transmembrane</keyword>
<comment type="caution">
    <text evidence="8">The sequence shown here is derived from an EMBL/GenBank/DDBJ whole genome shotgun (WGS) entry which is preliminary data.</text>
</comment>
<dbReference type="InterPro" id="IPR011547">
    <property type="entry name" value="SLC26A/SulP_dom"/>
</dbReference>
<dbReference type="CDD" id="cd07042">
    <property type="entry name" value="STAS_SulP_like_sulfate_transporter"/>
    <property type="match status" value="1"/>
</dbReference>
<evidence type="ECO:0000256" key="1">
    <source>
        <dbReference type="ARBA" id="ARBA00004141"/>
    </source>
</evidence>
<evidence type="ECO:0000259" key="7">
    <source>
        <dbReference type="Pfam" id="PF00916"/>
    </source>
</evidence>
<evidence type="ECO:0000256" key="6">
    <source>
        <dbReference type="SAM" id="Phobius"/>
    </source>
</evidence>
<dbReference type="Gene3D" id="3.30.750.24">
    <property type="entry name" value="STAS domain"/>
    <property type="match status" value="1"/>
</dbReference>
<dbReference type="InterPro" id="IPR036513">
    <property type="entry name" value="STAS_dom_sf"/>
</dbReference>
<evidence type="ECO:0000313" key="8">
    <source>
        <dbReference type="EMBL" id="KAJ9600805.1"/>
    </source>
</evidence>
<evidence type="ECO:0000256" key="4">
    <source>
        <dbReference type="ARBA" id="ARBA00023136"/>
    </source>
</evidence>
<protein>
    <recommendedName>
        <fullName evidence="7">SLC26A/SulP transporter domain-containing protein</fullName>
    </recommendedName>
</protein>
<dbReference type="Pfam" id="PF00916">
    <property type="entry name" value="Sulfate_transp"/>
    <property type="match status" value="1"/>
</dbReference>
<reference evidence="8" key="1">
    <citation type="journal article" date="2023" name="IScience">
        <title>Live-bearing cockroach genome reveals convergent evolutionary mechanisms linked to viviparity in insects and beyond.</title>
        <authorList>
            <person name="Fouks B."/>
            <person name="Harrison M.C."/>
            <person name="Mikhailova A.A."/>
            <person name="Marchal E."/>
            <person name="English S."/>
            <person name="Carruthers M."/>
            <person name="Jennings E.C."/>
            <person name="Chiamaka E.L."/>
            <person name="Frigard R.A."/>
            <person name="Pippel M."/>
            <person name="Attardo G.M."/>
            <person name="Benoit J.B."/>
            <person name="Bornberg-Bauer E."/>
            <person name="Tobe S.S."/>
        </authorList>
    </citation>
    <scope>NUCLEOTIDE SEQUENCE</scope>
    <source>
        <strain evidence="8">Stay&amp;Tobe</strain>
    </source>
</reference>
<dbReference type="GO" id="GO:0055085">
    <property type="term" value="P:transmembrane transport"/>
    <property type="evidence" value="ECO:0007669"/>
    <property type="project" value="InterPro"/>
</dbReference>
<feature type="transmembrane region" description="Helical" evidence="6">
    <location>
        <begin position="64"/>
        <end position="86"/>
    </location>
</feature>
<keyword evidence="3 6" id="KW-1133">Transmembrane helix</keyword>